<evidence type="ECO:0000313" key="2">
    <source>
        <dbReference type="EMBL" id="KAG2447143.1"/>
    </source>
</evidence>
<dbReference type="Gene3D" id="2.60.40.150">
    <property type="entry name" value="C2 domain"/>
    <property type="match status" value="1"/>
</dbReference>
<keyword evidence="3" id="KW-1185">Reference proteome</keyword>
<dbReference type="PROSITE" id="PS50004">
    <property type="entry name" value="C2"/>
    <property type="match status" value="1"/>
</dbReference>
<comment type="caution">
    <text evidence="2">The sequence shown here is derived from an EMBL/GenBank/DDBJ whole genome shotgun (WGS) entry which is preliminary data.</text>
</comment>
<dbReference type="OrthoDB" id="419768at2759"/>
<dbReference type="InterPro" id="IPR000008">
    <property type="entry name" value="C2_dom"/>
</dbReference>
<dbReference type="SMART" id="SM00239">
    <property type="entry name" value="C2"/>
    <property type="match status" value="1"/>
</dbReference>
<name>A0A836B4G8_9CHLO</name>
<protein>
    <recommendedName>
        <fullName evidence="1">C2 domain-containing protein</fullName>
    </recommendedName>
</protein>
<dbReference type="Proteomes" id="UP000613740">
    <property type="component" value="Unassembled WGS sequence"/>
</dbReference>
<proteinExistence type="predicted"/>
<sequence>MALDAGQLRVVLQYAKGLKDQDWFGRQDPYVRLRLGSQERRSRTHIDGGKNPVWEETFEFGIINENTLELILYDEDTLKKDDLIGTATVSLARARELGHEVVQAPVLTKHHKQKGFVQLTLSFTPNSRLRPGTAAAAAPAAYGYPVAPPPAYGYAQPPPAYTPAPSFYYPQPAAPAYPAPAAPPVPAYGYGYPPAAYHGSASYSYPPPAPAPQPVYQQSASYHYPPPAPAAYPGYGAPSAPAYGGYPAYGAPVYGKSG</sequence>
<evidence type="ECO:0000313" key="3">
    <source>
        <dbReference type="Proteomes" id="UP000613740"/>
    </source>
</evidence>
<dbReference type="PANTHER" id="PTHR47052:SF3">
    <property type="entry name" value="INGRESSION PROTEIN 1"/>
    <property type="match status" value="1"/>
</dbReference>
<reference evidence="2" key="1">
    <citation type="journal article" date="2020" name="bioRxiv">
        <title>Comparative genomics of Chlamydomonas.</title>
        <authorList>
            <person name="Craig R.J."/>
            <person name="Hasan A.R."/>
            <person name="Ness R.W."/>
            <person name="Keightley P.D."/>
        </authorList>
    </citation>
    <scope>NUCLEOTIDE SEQUENCE</scope>
    <source>
        <strain evidence="2">CCAP 11/173</strain>
    </source>
</reference>
<dbReference type="InterPro" id="IPR052981">
    <property type="entry name" value="Ingression_C2_domain"/>
</dbReference>
<evidence type="ECO:0000259" key="1">
    <source>
        <dbReference type="PROSITE" id="PS50004"/>
    </source>
</evidence>
<dbReference type="InterPro" id="IPR035892">
    <property type="entry name" value="C2_domain_sf"/>
</dbReference>
<feature type="domain" description="C2" evidence="1">
    <location>
        <begin position="1"/>
        <end position="105"/>
    </location>
</feature>
<accession>A0A836B4G8</accession>
<dbReference type="EMBL" id="JAEHOD010000023">
    <property type="protein sequence ID" value="KAG2447143.1"/>
    <property type="molecule type" value="Genomic_DNA"/>
</dbReference>
<gene>
    <name evidence="2" type="ORF">HYH02_007889</name>
</gene>
<dbReference type="SUPFAM" id="SSF49562">
    <property type="entry name" value="C2 domain (Calcium/lipid-binding domain, CaLB)"/>
    <property type="match status" value="1"/>
</dbReference>
<dbReference type="PANTHER" id="PTHR47052">
    <property type="entry name" value="CONSERVED SERINE PROLINE-RICH PROTEIN (AFU_ORTHOLOGUE AFUA_2G01790)"/>
    <property type="match status" value="1"/>
</dbReference>
<organism evidence="2 3">
    <name type="scientific">Chlamydomonas schloesseri</name>
    <dbReference type="NCBI Taxonomy" id="2026947"/>
    <lineage>
        <taxon>Eukaryota</taxon>
        <taxon>Viridiplantae</taxon>
        <taxon>Chlorophyta</taxon>
        <taxon>core chlorophytes</taxon>
        <taxon>Chlorophyceae</taxon>
        <taxon>CS clade</taxon>
        <taxon>Chlamydomonadales</taxon>
        <taxon>Chlamydomonadaceae</taxon>
        <taxon>Chlamydomonas</taxon>
    </lineage>
</organism>
<dbReference type="AlphaFoldDB" id="A0A836B4G8"/>
<dbReference type="Pfam" id="PF00168">
    <property type="entry name" value="C2"/>
    <property type="match status" value="1"/>
</dbReference>
<dbReference type="CDD" id="cd00030">
    <property type="entry name" value="C2"/>
    <property type="match status" value="1"/>
</dbReference>